<reference evidence="9" key="2">
    <citation type="journal article" date="2013" name="Nat. Genet.">
        <title>The genome of the platyfish, Xiphophorus maculatus, provides insights into evolutionary adaptation and several complex traits.</title>
        <authorList>
            <person name="Schartl M."/>
            <person name="Walter R.B."/>
            <person name="Shen Y."/>
            <person name="Garcia T."/>
            <person name="Catchen J."/>
            <person name="Amores A."/>
            <person name="Braasch I."/>
            <person name="Chalopin D."/>
            <person name="Volff J.N."/>
            <person name="Lesch K.P."/>
            <person name="Bisazza A."/>
            <person name="Minx P."/>
            <person name="Hillier L."/>
            <person name="Wilson R.K."/>
            <person name="Fuerstenberg S."/>
            <person name="Boore J."/>
            <person name="Searle S."/>
            <person name="Postlethwait J.H."/>
            <person name="Warren W.C."/>
        </authorList>
    </citation>
    <scope>NUCLEOTIDE SEQUENCE [LARGE SCALE GENOMIC DNA]</scope>
    <source>
        <strain evidence="9">JP 163 A</strain>
    </source>
</reference>
<dbReference type="InParanoid" id="A0A3B5Q7I0"/>
<dbReference type="SUPFAM" id="SSF48726">
    <property type="entry name" value="Immunoglobulin"/>
    <property type="match status" value="1"/>
</dbReference>
<dbReference type="AlphaFoldDB" id="A0A3B5Q7I0"/>
<accession>A0A3B5Q7I0</accession>
<evidence type="ECO:0000313" key="8">
    <source>
        <dbReference type="Ensembl" id="ENSXMAP00000027763.1"/>
    </source>
</evidence>
<evidence type="ECO:0000256" key="7">
    <source>
        <dbReference type="SAM" id="SignalP"/>
    </source>
</evidence>
<organism evidence="8 9">
    <name type="scientific">Xiphophorus maculatus</name>
    <name type="common">Southern platyfish</name>
    <name type="synonym">Platypoecilus maculatus</name>
    <dbReference type="NCBI Taxonomy" id="8083"/>
    <lineage>
        <taxon>Eukaryota</taxon>
        <taxon>Metazoa</taxon>
        <taxon>Chordata</taxon>
        <taxon>Craniata</taxon>
        <taxon>Vertebrata</taxon>
        <taxon>Euteleostomi</taxon>
        <taxon>Actinopterygii</taxon>
        <taxon>Neopterygii</taxon>
        <taxon>Teleostei</taxon>
        <taxon>Neoteleostei</taxon>
        <taxon>Acanthomorphata</taxon>
        <taxon>Ovalentaria</taxon>
        <taxon>Atherinomorphae</taxon>
        <taxon>Cyprinodontiformes</taxon>
        <taxon>Poeciliidae</taxon>
        <taxon>Poeciliinae</taxon>
        <taxon>Xiphophorus</taxon>
    </lineage>
</organism>
<dbReference type="InterPro" id="IPR013783">
    <property type="entry name" value="Ig-like_fold"/>
</dbReference>
<dbReference type="InterPro" id="IPR015631">
    <property type="entry name" value="CD2/SLAM_rcpt"/>
</dbReference>
<evidence type="ECO:0000256" key="6">
    <source>
        <dbReference type="SAM" id="Phobius"/>
    </source>
</evidence>
<dbReference type="OMA" id="VYGSCPR"/>
<dbReference type="PANTHER" id="PTHR12080">
    <property type="entry name" value="SIGNALING LYMPHOCYTIC ACTIVATION MOLECULE"/>
    <property type="match status" value="1"/>
</dbReference>
<evidence type="ECO:0000256" key="5">
    <source>
        <dbReference type="SAM" id="MobiDB-lite"/>
    </source>
</evidence>
<evidence type="ECO:0000256" key="1">
    <source>
        <dbReference type="ARBA" id="ARBA00004370"/>
    </source>
</evidence>
<evidence type="ECO:0000256" key="2">
    <source>
        <dbReference type="ARBA" id="ARBA00022729"/>
    </source>
</evidence>
<keyword evidence="3 6" id="KW-0472">Membrane</keyword>
<feature type="compositionally biased region" description="Polar residues" evidence="5">
    <location>
        <begin position="272"/>
        <end position="294"/>
    </location>
</feature>
<evidence type="ECO:0000256" key="3">
    <source>
        <dbReference type="ARBA" id="ARBA00023136"/>
    </source>
</evidence>
<protein>
    <submittedName>
        <fullName evidence="8">Uncharacterized LOC111608979</fullName>
    </submittedName>
</protein>
<dbReference type="Ensembl" id="ENSXMAT00000040494.1">
    <property type="protein sequence ID" value="ENSXMAP00000027763.1"/>
    <property type="gene ID" value="ENSXMAG00000027009.1"/>
</dbReference>
<dbReference type="STRING" id="8083.ENSXMAP00000027763"/>
<evidence type="ECO:0000313" key="9">
    <source>
        <dbReference type="Proteomes" id="UP000002852"/>
    </source>
</evidence>
<name>A0A3B5Q7I0_XIPMA</name>
<comment type="subcellular location">
    <subcellularLocation>
        <location evidence="1">Membrane</location>
    </subcellularLocation>
</comment>
<feature type="signal peptide" evidence="7">
    <location>
        <begin position="1"/>
        <end position="24"/>
    </location>
</feature>
<sequence length="310" mass="35043">MALTVRFLTFLLLVCELQMQGSSAVTDVFVKTGDNLILNLTEAEIPPNSRFCLWQFKDDTLVEFSLVSQPNVVNNRSGKVEVLEKGYSVKLKDLQKSHSGIYTAKVVSPKEQILTQYNVTVQDPVSPVDLSFTCSFSSSSYNLTATCRTDNVFISISLRCKNQTCNQEEAERRSVTKSGSSLHIYHLQESIICNHSNQISKAECKEKIEDYCIQQHEPRKSYWFMILILLVLLTCLIYIGYRKCKKGDKDNFDNPIYFHLVVKDQTETLNDTAANSTDSTVGPSATTGATNTRSSDQRDDVYAQIYKKNF</sequence>
<keyword evidence="6" id="KW-0812">Transmembrane</keyword>
<reference evidence="8" key="3">
    <citation type="submission" date="2025-08" db="UniProtKB">
        <authorList>
            <consortium name="Ensembl"/>
        </authorList>
    </citation>
    <scope>IDENTIFICATION</scope>
    <source>
        <strain evidence="8">JP 163 A</strain>
    </source>
</reference>
<dbReference type="GeneTree" id="ENSGT01000000214758"/>
<keyword evidence="4" id="KW-0325">Glycoprotein</keyword>
<keyword evidence="2 7" id="KW-0732">Signal</keyword>
<keyword evidence="9" id="KW-1185">Reference proteome</keyword>
<reference evidence="8" key="4">
    <citation type="submission" date="2025-09" db="UniProtKB">
        <authorList>
            <consortium name="Ensembl"/>
        </authorList>
    </citation>
    <scope>IDENTIFICATION</scope>
    <source>
        <strain evidence="8">JP 163 A</strain>
    </source>
</reference>
<dbReference type="Proteomes" id="UP000002852">
    <property type="component" value="Unassembled WGS sequence"/>
</dbReference>
<reference evidence="9" key="1">
    <citation type="submission" date="2012-01" db="EMBL/GenBank/DDBJ databases">
        <authorList>
            <person name="Walter R."/>
            <person name="Schartl M."/>
            <person name="Warren W."/>
        </authorList>
    </citation>
    <scope>NUCLEOTIDE SEQUENCE [LARGE SCALE GENOMIC DNA]</scope>
    <source>
        <strain evidence="9">JP 163 A</strain>
    </source>
</reference>
<keyword evidence="6" id="KW-1133">Transmembrane helix</keyword>
<dbReference type="Gene3D" id="2.60.40.10">
    <property type="entry name" value="Immunoglobulins"/>
    <property type="match status" value="1"/>
</dbReference>
<evidence type="ECO:0000256" key="4">
    <source>
        <dbReference type="ARBA" id="ARBA00023180"/>
    </source>
</evidence>
<proteinExistence type="predicted"/>
<feature type="region of interest" description="Disordered" evidence="5">
    <location>
        <begin position="272"/>
        <end position="296"/>
    </location>
</feature>
<feature type="chain" id="PRO_5017258199" evidence="7">
    <location>
        <begin position="25"/>
        <end position="310"/>
    </location>
</feature>
<dbReference type="PANTHER" id="PTHR12080:SF80">
    <property type="entry name" value="IMMUNOGLOBULIN V-SET DOMAIN-CONTAINING PROTEIN"/>
    <property type="match status" value="1"/>
</dbReference>
<dbReference type="InterPro" id="IPR036179">
    <property type="entry name" value="Ig-like_dom_sf"/>
</dbReference>
<feature type="transmembrane region" description="Helical" evidence="6">
    <location>
        <begin position="222"/>
        <end position="241"/>
    </location>
</feature>
<dbReference type="GO" id="GO:0016020">
    <property type="term" value="C:membrane"/>
    <property type="evidence" value="ECO:0007669"/>
    <property type="project" value="UniProtKB-SubCell"/>
</dbReference>